<evidence type="ECO:0000313" key="6">
    <source>
        <dbReference type="Proteomes" id="UP000515563"/>
    </source>
</evidence>
<feature type="signal peptide" evidence="2">
    <location>
        <begin position="1"/>
        <end position="34"/>
    </location>
</feature>
<dbReference type="Proteomes" id="UP000515563">
    <property type="component" value="Chromosome"/>
</dbReference>
<dbReference type="InterPro" id="IPR012334">
    <property type="entry name" value="Pectin_lyas_fold"/>
</dbReference>
<dbReference type="Pfam" id="PF22815">
    <property type="entry name" value="CatAgl_D1"/>
    <property type="match status" value="1"/>
</dbReference>
<dbReference type="InterPro" id="IPR055149">
    <property type="entry name" value="Agl_cat_D2"/>
</dbReference>
<dbReference type="CDD" id="cd14490">
    <property type="entry name" value="CBM6-CBM35-CBM36_like_1"/>
    <property type="match status" value="1"/>
</dbReference>
<keyword evidence="2" id="KW-0732">Signal</keyword>
<dbReference type="RefSeq" id="WP_185448835.1">
    <property type="nucleotide sequence ID" value="NZ_CP043661.1"/>
</dbReference>
<feature type="chain" id="PRO_5038721697" evidence="2">
    <location>
        <begin position="35"/>
        <end position="682"/>
    </location>
</feature>
<dbReference type="Pfam" id="PF22816">
    <property type="entry name" value="CatAgl_D2"/>
    <property type="match status" value="1"/>
</dbReference>
<sequence>MSPVSHKPLSRRRLAVTSLAVGTLLSTAALSAAAHPAARPPGAPSTAAPAAQGSAGPKITRAGLDPALVQGRGASLRFVEQEAENGFSTGEKLGPGREAYTLAAEASGRTAVRLSSPGQYVEFTLSQPANALTLRYSIPDAAGGGGLRAPLDVTVNGKHLQTMTLTSEYAWLYGMYPFSNDPNVDPTPGWWKPEPDPVAKPFRPNHFYDEQRLLLGETYKAGDKVRFQLPANSAAAWTVLDVADFEQVAAPLRQPSKSLSVRLFGADPTGRYDAAPAIERTISAAKKLGWTVFIPPGTYQVNRHIVVDKVTVQGAGNWWTIIKGKVLPLAEPAPDQSVHSAPGFYGKYAADGGSTKVHLSDFAIESDVRERIDTDQVNGIGGAIGGGSTIRNLYLHHTKVGIWLDGPMDGLLIRNNIITDAVADGMNLHLGVSHVRATNNFVRNSGDDGLAMWSETNPEGLANHNNVYDHNTVQTPVLANNIAIYGGKDNAVTDNLVADPIREGSTLHAGSRFNSTPFEGTLSFARNTTVRGGPRDLNWNIGLGSIWLYALQSNMSGKIDVTDSSFLDSTYNAIMFVVDWPVKDDYAITNVAFRNIKVDGTGTNVVNARVGGFATFENVDARNVGAPFINNCGTFHFTGTPEFDVRLIGTSNDGGWTADAGAPGHCEDRPPVVPPAPPGPWQ</sequence>
<evidence type="ECO:0000256" key="1">
    <source>
        <dbReference type="SAM" id="MobiDB-lite"/>
    </source>
</evidence>
<dbReference type="EMBL" id="CP043661">
    <property type="protein sequence ID" value="QNE19557.1"/>
    <property type="molecule type" value="Genomic_DNA"/>
</dbReference>
<dbReference type="KEGG" id="kqi:F1D05_18575"/>
<dbReference type="InterPro" id="IPR033801">
    <property type="entry name" value="CBM6-CBM35-CBM36-like_1"/>
</dbReference>
<dbReference type="Gene3D" id="2.60.120.260">
    <property type="entry name" value="Galactose-binding domain-like"/>
    <property type="match status" value="1"/>
</dbReference>
<dbReference type="InterPro" id="IPR011050">
    <property type="entry name" value="Pectin_lyase_fold/virulence"/>
</dbReference>
<reference evidence="6" key="1">
    <citation type="submission" date="2019-09" db="EMBL/GenBank/DDBJ databases">
        <title>Antimicrobial potential of Antarctic Bacteria.</title>
        <authorList>
            <person name="Benaud N."/>
            <person name="Edwards R.J."/>
            <person name="Ferrari B.C."/>
        </authorList>
    </citation>
    <scope>NUCLEOTIDE SEQUENCE [LARGE SCALE GENOMIC DNA]</scope>
    <source>
        <strain evidence="6">SPB151</strain>
    </source>
</reference>
<reference evidence="5 6" key="2">
    <citation type="journal article" date="2020" name="Microbiol. Resour. Announc.">
        <title>Antarctic desert soil bacteria exhibit high novel natural product potential, evaluated through long-read genome sequencing and comparative genomics.</title>
        <authorList>
            <person name="Benaud N."/>
            <person name="Edwards R.J."/>
            <person name="Amos T.G."/>
            <person name="D'Agostino P.M."/>
            <person name="Gutierrez-Chavez C."/>
            <person name="Montgomery K."/>
            <person name="Nicetic I."/>
            <person name="Ferrari B.C."/>
        </authorList>
    </citation>
    <scope>NUCLEOTIDE SEQUENCE [LARGE SCALE GENOMIC DNA]</scope>
    <source>
        <strain evidence="5 6">SPB151</strain>
    </source>
</reference>
<protein>
    <submittedName>
        <fullName evidence="5">Mycodextranase</fullName>
    </submittedName>
</protein>
<evidence type="ECO:0000313" key="5">
    <source>
        <dbReference type="EMBL" id="QNE19557.1"/>
    </source>
</evidence>
<dbReference type="PROSITE" id="PS51318">
    <property type="entry name" value="TAT"/>
    <property type="match status" value="1"/>
</dbReference>
<feature type="region of interest" description="Disordered" evidence="1">
    <location>
        <begin position="35"/>
        <end position="61"/>
    </location>
</feature>
<evidence type="ECO:0000256" key="2">
    <source>
        <dbReference type="SAM" id="SignalP"/>
    </source>
</evidence>
<dbReference type="InterPro" id="IPR006626">
    <property type="entry name" value="PbH1"/>
</dbReference>
<feature type="region of interest" description="Disordered" evidence="1">
    <location>
        <begin position="654"/>
        <end position="682"/>
    </location>
</feature>
<feature type="domain" description="CBM6/CBM35/CBM36-like 1" evidence="3">
    <location>
        <begin position="78"/>
        <end position="248"/>
    </location>
</feature>
<proteinExistence type="predicted"/>
<dbReference type="AlphaFoldDB" id="A0A7G6WZZ2"/>
<organism evidence="5 6">
    <name type="scientific">Kribbella qitaiheensis</name>
    <dbReference type="NCBI Taxonomy" id="1544730"/>
    <lineage>
        <taxon>Bacteria</taxon>
        <taxon>Bacillati</taxon>
        <taxon>Actinomycetota</taxon>
        <taxon>Actinomycetes</taxon>
        <taxon>Propionibacteriales</taxon>
        <taxon>Kribbellaceae</taxon>
        <taxon>Kribbella</taxon>
    </lineage>
</organism>
<feature type="compositionally biased region" description="Low complexity" evidence="1">
    <location>
        <begin position="44"/>
        <end position="57"/>
    </location>
</feature>
<dbReference type="SUPFAM" id="SSF51126">
    <property type="entry name" value="Pectin lyase-like"/>
    <property type="match status" value="1"/>
</dbReference>
<name>A0A7G6WZZ2_9ACTN</name>
<gene>
    <name evidence="5" type="ORF">F1D05_18575</name>
</gene>
<feature type="domain" description="Alpha-1,3-glucanase catalytic" evidence="4">
    <location>
        <begin position="285"/>
        <end position="653"/>
    </location>
</feature>
<evidence type="ECO:0000259" key="3">
    <source>
        <dbReference type="Pfam" id="PF22815"/>
    </source>
</evidence>
<dbReference type="Gene3D" id="2.160.20.10">
    <property type="entry name" value="Single-stranded right-handed beta-helix, Pectin lyase-like"/>
    <property type="match status" value="1"/>
</dbReference>
<evidence type="ECO:0000259" key="4">
    <source>
        <dbReference type="Pfam" id="PF22816"/>
    </source>
</evidence>
<dbReference type="InterPro" id="IPR006311">
    <property type="entry name" value="TAT_signal"/>
</dbReference>
<keyword evidence="6" id="KW-1185">Reference proteome</keyword>
<feature type="compositionally biased region" description="Pro residues" evidence="1">
    <location>
        <begin position="671"/>
        <end position="682"/>
    </location>
</feature>
<accession>A0A7G6WZZ2</accession>
<dbReference type="SMART" id="SM00710">
    <property type="entry name" value="PbH1"/>
    <property type="match status" value="5"/>
</dbReference>